<keyword evidence="6 7" id="KW-0472">Membrane</keyword>
<evidence type="ECO:0000256" key="5">
    <source>
        <dbReference type="ARBA" id="ARBA00022989"/>
    </source>
</evidence>
<dbReference type="GO" id="GO:0005886">
    <property type="term" value="C:plasma membrane"/>
    <property type="evidence" value="ECO:0007669"/>
    <property type="project" value="UniProtKB-SubCell"/>
</dbReference>
<keyword evidence="10" id="KW-1185">Reference proteome</keyword>
<dbReference type="InterPro" id="IPR025713">
    <property type="entry name" value="MotB-like_N_dom"/>
</dbReference>
<dbReference type="PROSITE" id="PS51123">
    <property type="entry name" value="OMPA_2"/>
    <property type="match status" value="1"/>
</dbReference>
<dbReference type="RefSeq" id="WP_006000290.1">
    <property type="nucleotide sequence ID" value="NZ_AAEW02000008.1"/>
</dbReference>
<dbReference type="EMBL" id="AAEW02000008">
    <property type="protein sequence ID" value="EAT15813.1"/>
    <property type="molecule type" value="Genomic_DNA"/>
</dbReference>
<dbReference type="CDD" id="cd07185">
    <property type="entry name" value="OmpA_C-like"/>
    <property type="match status" value="1"/>
</dbReference>
<dbReference type="Pfam" id="PF13677">
    <property type="entry name" value="MotB_plug"/>
    <property type="match status" value="1"/>
</dbReference>
<feature type="domain" description="OmpA-like" evidence="8">
    <location>
        <begin position="108"/>
        <end position="228"/>
    </location>
</feature>
<comment type="similarity">
    <text evidence="2">Belongs to the MotB family.</text>
</comment>
<dbReference type="InterPro" id="IPR006665">
    <property type="entry name" value="OmpA-like"/>
</dbReference>
<evidence type="ECO:0000256" key="6">
    <source>
        <dbReference type="ARBA" id="ARBA00023136"/>
    </source>
</evidence>
<name>Q1JZS9_DESA6</name>
<reference evidence="9" key="1">
    <citation type="submission" date="2006-05" db="EMBL/GenBank/DDBJ databases">
        <title>Annotation of the draft genome assembly of Desulfuromonas acetoxidans DSM 684.</title>
        <authorList>
            <consortium name="US DOE Joint Genome Institute (JGI-ORNL)"/>
            <person name="Larimer F."/>
            <person name="Land M."/>
            <person name="Hauser L."/>
        </authorList>
    </citation>
    <scope>NUCLEOTIDE SEQUENCE [LARGE SCALE GENOMIC DNA]</scope>
    <source>
        <strain evidence="9">DSM 684</strain>
    </source>
</reference>
<keyword evidence="4" id="KW-0812">Transmembrane</keyword>
<keyword evidence="5" id="KW-1133">Transmembrane helix</keyword>
<gene>
    <name evidence="9" type="ORF">Dace_2513</name>
</gene>
<comment type="caution">
    <text evidence="9">The sequence shown here is derived from an EMBL/GenBank/DDBJ whole genome shotgun (WGS) entry which is preliminary data.</text>
</comment>
<dbReference type="Gene3D" id="3.30.1330.60">
    <property type="entry name" value="OmpA-like domain"/>
    <property type="match status" value="1"/>
</dbReference>
<evidence type="ECO:0000313" key="9">
    <source>
        <dbReference type="EMBL" id="EAT15813.1"/>
    </source>
</evidence>
<dbReference type="PANTHER" id="PTHR30329">
    <property type="entry name" value="STATOR ELEMENT OF FLAGELLAR MOTOR COMPLEX"/>
    <property type="match status" value="1"/>
</dbReference>
<dbReference type="SUPFAM" id="SSF103088">
    <property type="entry name" value="OmpA-like"/>
    <property type="match status" value="1"/>
</dbReference>
<evidence type="ECO:0000256" key="4">
    <source>
        <dbReference type="ARBA" id="ARBA00022692"/>
    </source>
</evidence>
<proteinExistence type="inferred from homology"/>
<evidence type="ECO:0000256" key="7">
    <source>
        <dbReference type="PROSITE-ProRule" id="PRU00473"/>
    </source>
</evidence>
<accession>Q1JZS9</accession>
<comment type="subcellular location">
    <subcellularLocation>
        <location evidence="1">Cell membrane</location>
        <topology evidence="1">Single-pass membrane protein</topology>
    </subcellularLocation>
</comment>
<keyword evidence="3" id="KW-1003">Cell membrane</keyword>
<evidence type="ECO:0000256" key="2">
    <source>
        <dbReference type="ARBA" id="ARBA00008914"/>
    </source>
</evidence>
<dbReference type="AlphaFoldDB" id="Q1JZS9"/>
<evidence type="ECO:0000256" key="1">
    <source>
        <dbReference type="ARBA" id="ARBA00004162"/>
    </source>
</evidence>
<dbReference type="InterPro" id="IPR050330">
    <property type="entry name" value="Bact_OuterMem_StrucFunc"/>
</dbReference>
<dbReference type="Pfam" id="PF00691">
    <property type="entry name" value="OmpA"/>
    <property type="match status" value="1"/>
</dbReference>
<organism evidence="9 10">
    <name type="scientific">Desulfuromonas acetoxidans (strain DSM 684 / 11070)</name>
    <dbReference type="NCBI Taxonomy" id="281689"/>
    <lineage>
        <taxon>Bacteria</taxon>
        <taxon>Pseudomonadati</taxon>
        <taxon>Thermodesulfobacteriota</taxon>
        <taxon>Desulfuromonadia</taxon>
        <taxon>Desulfuromonadales</taxon>
        <taxon>Desulfuromonadaceae</taxon>
        <taxon>Desulfuromonas</taxon>
    </lineage>
</organism>
<sequence>MAKKPKKQSGGAPEWMVTYSDMVTLLLTFFVLLLSMANMDQIKFSQAAGSLKGAFGVFGGKDRKEISPPSLVEIAPVHDDLVQRLYTRIMTQMNRLRMDPSIKVVKDRGAVILQINDSILFAPGSSTLKPAAFPVLAKVAELIRPLPLSARIEGHTDDIPFGRADMSNWDLSVARSVSVLKYFQKNDLLPLNRMSAVGYGAEKPLVPNDSPENRAKNRRVEFVLESLGDYREELPYLIDANEQLPF</sequence>
<evidence type="ECO:0000259" key="8">
    <source>
        <dbReference type="PROSITE" id="PS51123"/>
    </source>
</evidence>
<dbReference type="PANTHER" id="PTHR30329:SF21">
    <property type="entry name" value="LIPOPROTEIN YIAD-RELATED"/>
    <property type="match status" value="1"/>
</dbReference>
<evidence type="ECO:0000256" key="3">
    <source>
        <dbReference type="ARBA" id="ARBA00022475"/>
    </source>
</evidence>
<protein>
    <submittedName>
        <fullName evidence="9">OmpA/MotB</fullName>
    </submittedName>
</protein>
<dbReference type="Proteomes" id="UP000005695">
    <property type="component" value="Unassembled WGS sequence"/>
</dbReference>
<reference evidence="9" key="2">
    <citation type="submission" date="2006-05" db="EMBL/GenBank/DDBJ databases">
        <title>Sequencing of the draft genome and assembly of Desulfuromonas acetoxidans DSM 684.</title>
        <authorList>
            <consortium name="US DOE Joint Genome Institute (JGI-PGF)"/>
            <person name="Copeland A."/>
            <person name="Lucas S."/>
            <person name="Lapidus A."/>
            <person name="Barry K."/>
            <person name="Detter J.C."/>
            <person name="Glavina del Rio T."/>
            <person name="Hammon N."/>
            <person name="Israni S."/>
            <person name="Dalin E."/>
            <person name="Tice H."/>
            <person name="Bruce D."/>
            <person name="Pitluck S."/>
            <person name="Richardson P."/>
        </authorList>
    </citation>
    <scope>NUCLEOTIDE SEQUENCE [LARGE SCALE GENOMIC DNA]</scope>
    <source>
        <strain evidence="9">DSM 684</strain>
    </source>
</reference>
<evidence type="ECO:0000313" key="10">
    <source>
        <dbReference type="Proteomes" id="UP000005695"/>
    </source>
</evidence>
<dbReference type="InterPro" id="IPR036737">
    <property type="entry name" value="OmpA-like_sf"/>
</dbReference>